<accession>A0A0L0H513</accession>
<dbReference type="FunFam" id="3.40.50.720:FF:000924">
    <property type="entry name" value="GDP-mannose 4,6 dehydratase"/>
    <property type="match status" value="1"/>
</dbReference>
<dbReference type="RefSeq" id="XP_016604610.1">
    <property type="nucleotide sequence ID" value="XM_016756313.1"/>
</dbReference>
<dbReference type="OMA" id="HWQTVNY"/>
<dbReference type="PANTHER" id="PTHR43715">
    <property type="entry name" value="GDP-MANNOSE 4,6-DEHYDRATASE"/>
    <property type="match status" value="1"/>
</dbReference>
<evidence type="ECO:0000256" key="5">
    <source>
        <dbReference type="SAM" id="Coils"/>
    </source>
</evidence>
<evidence type="ECO:0000256" key="2">
    <source>
        <dbReference type="ARBA" id="ARBA00009263"/>
    </source>
</evidence>
<dbReference type="EC" id="4.2.1.47" evidence="3"/>
<dbReference type="OrthoDB" id="10253554at2759"/>
<dbReference type="InterPro" id="IPR036291">
    <property type="entry name" value="NAD(P)-bd_dom_sf"/>
</dbReference>
<dbReference type="Pfam" id="PF16363">
    <property type="entry name" value="GDP_Man_Dehyd"/>
    <property type="match status" value="1"/>
</dbReference>
<dbReference type="GO" id="GO:0008446">
    <property type="term" value="F:GDP-mannose 4,6-dehydratase activity"/>
    <property type="evidence" value="ECO:0007669"/>
    <property type="project" value="UniProtKB-EC"/>
</dbReference>
<dbReference type="VEuPathDB" id="FungiDB:SPPG_08157"/>
<dbReference type="EMBL" id="KQ257468">
    <property type="protein sequence ID" value="KNC96570.1"/>
    <property type="molecule type" value="Genomic_DNA"/>
</dbReference>
<evidence type="ECO:0000256" key="1">
    <source>
        <dbReference type="ARBA" id="ARBA00001937"/>
    </source>
</evidence>
<dbReference type="eggNOG" id="KOG1372">
    <property type="taxonomic scope" value="Eukaryota"/>
</dbReference>
<dbReference type="SUPFAM" id="SSF51735">
    <property type="entry name" value="NAD(P)-binding Rossmann-fold domains"/>
    <property type="match status" value="1"/>
</dbReference>
<dbReference type="GeneID" id="27691334"/>
<evidence type="ECO:0000256" key="4">
    <source>
        <dbReference type="ARBA" id="ARBA00023239"/>
    </source>
</evidence>
<organism evidence="7 8">
    <name type="scientific">Spizellomyces punctatus (strain DAOM BR117)</name>
    <dbReference type="NCBI Taxonomy" id="645134"/>
    <lineage>
        <taxon>Eukaryota</taxon>
        <taxon>Fungi</taxon>
        <taxon>Fungi incertae sedis</taxon>
        <taxon>Chytridiomycota</taxon>
        <taxon>Chytridiomycota incertae sedis</taxon>
        <taxon>Chytridiomycetes</taxon>
        <taxon>Spizellomycetales</taxon>
        <taxon>Spizellomycetaceae</taxon>
        <taxon>Spizellomyces</taxon>
    </lineage>
</organism>
<evidence type="ECO:0000313" key="7">
    <source>
        <dbReference type="EMBL" id="KNC96570.1"/>
    </source>
</evidence>
<dbReference type="HAMAP" id="MF_00955">
    <property type="entry name" value="GDP_Man_dehydratase"/>
    <property type="match status" value="1"/>
</dbReference>
<sequence>MLQSTPFPTDVAGTVNSDSTERRVALITGITGQDGSYLTEFLLEKGYTVHGLIRRSSSFNTGRLSHLYADPHQEPRMILHYGDLTDSTNLVHLVVKVQPTEVYNLGAQSHVKVSFDMAEYTADVDGLGTLRLLDAIRTAGLAHKVKFYQASTSELYGKVVETPQSETTPFYPRSPYGVAKQYAYWIVVNYRESYGMKACNGILFNHESPRRGATFVTRKITQAVANIYLGKQACLYLGNINAKRDWGHARDYVEGMWRMLQQDEPEDYVLATGETHTVRSFVEKAFKVVGVDIVWEGEHEDEVGRDAATGAIRVRIDPRYYRPAEVELLLGDPSKAERKLGWKRTVDFDGLVKEMVESDLESLGGDLKALEQSLKKVEKVIKTRKDVAGGLPVARAAGRDM</sequence>
<comment type="cofactor">
    <cofactor evidence="1">
        <name>NADP(+)</name>
        <dbReference type="ChEBI" id="CHEBI:58349"/>
    </cofactor>
</comment>
<keyword evidence="8" id="KW-1185">Reference proteome</keyword>
<dbReference type="InParanoid" id="A0A0L0H513"/>
<dbReference type="Gene3D" id="3.40.50.720">
    <property type="entry name" value="NAD(P)-binding Rossmann-like Domain"/>
    <property type="match status" value="1"/>
</dbReference>
<evidence type="ECO:0000313" key="8">
    <source>
        <dbReference type="Proteomes" id="UP000053201"/>
    </source>
</evidence>
<dbReference type="Gene3D" id="3.90.25.10">
    <property type="entry name" value="UDP-galactose 4-epimerase, domain 1"/>
    <property type="match status" value="1"/>
</dbReference>
<feature type="coiled-coil region" evidence="5">
    <location>
        <begin position="353"/>
        <end position="380"/>
    </location>
</feature>
<dbReference type="STRING" id="645134.A0A0L0H513"/>
<proteinExistence type="inferred from homology"/>
<protein>
    <recommendedName>
        <fullName evidence="3">GDP-mannose 4,6-dehydratase</fullName>
        <ecNumber evidence="3">4.2.1.47</ecNumber>
    </recommendedName>
</protein>
<dbReference type="Proteomes" id="UP000053201">
    <property type="component" value="Unassembled WGS sequence"/>
</dbReference>
<name>A0A0L0H513_SPIPD</name>
<dbReference type="InterPro" id="IPR006368">
    <property type="entry name" value="GDP_Man_deHydtase"/>
</dbReference>
<dbReference type="GO" id="GO:0042351">
    <property type="term" value="P:'de novo' GDP-L-fucose biosynthetic process"/>
    <property type="evidence" value="ECO:0007669"/>
    <property type="project" value="TreeGrafter"/>
</dbReference>
<gene>
    <name evidence="7" type="ORF">SPPG_08157</name>
</gene>
<dbReference type="PANTHER" id="PTHR43715:SF1">
    <property type="entry name" value="GDP-MANNOSE 4,6 DEHYDRATASE"/>
    <property type="match status" value="1"/>
</dbReference>
<dbReference type="AlphaFoldDB" id="A0A0L0H513"/>
<evidence type="ECO:0000256" key="3">
    <source>
        <dbReference type="ARBA" id="ARBA00011989"/>
    </source>
</evidence>
<dbReference type="CDD" id="cd05260">
    <property type="entry name" value="GDP_MD_SDR_e"/>
    <property type="match status" value="1"/>
</dbReference>
<keyword evidence="4" id="KW-0456">Lyase</keyword>
<feature type="domain" description="NAD(P)-binding" evidence="6">
    <location>
        <begin position="26"/>
        <end position="355"/>
    </location>
</feature>
<keyword evidence="5" id="KW-0175">Coiled coil</keyword>
<dbReference type="InterPro" id="IPR016040">
    <property type="entry name" value="NAD(P)-bd_dom"/>
</dbReference>
<reference evidence="7 8" key="1">
    <citation type="submission" date="2009-08" db="EMBL/GenBank/DDBJ databases">
        <title>The Genome Sequence of Spizellomyces punctatus strain DAOM BR117.</title>
        <authorList>
            <consortium name="The Broad Institute Genome Sequencing Platform"/>
            <person name="Russ C."/>
            <person name="Cuomo C."/>
            <person name="Shea T."/>
            <person name="Young S.K."/>
            <person name="Zeng Q."/>
            <person name="Koehrsen M."/>
            <person name="Haas B."/>
            <person name="Borodovsky M."/>
            <person name="Guigo R."/>
            <person name="Alvarado L."/>
            <person name="Berlin A."/>
            <person name="Bochicchio J."/>
            <person name="Borenstein D."/>
            <person name="Chapman S."/>
            <person name="Chen Z."/>
            <person name="Engels R."/>
            <person name="Freedman E."/>
            <person name="Gellesch M."/>
            <person name="Goldberg J."/>
            <person name="Griggs A."/>
            <person name="Gujja S."/>
            <person name="Heiman D."/>
            <person name="Hepburn T."/>
            <person name="Howarth C."/>
            <person name="Jen D."/>
            <person name="Larson L."/>
            <person name="Lewis B."/>
            <person name="Mehta T."/>
            <person name="Park D."/>
            <person name="Pearson M."/>
            <person name="Roberts A."/>
            <person name="Saif S."/>
            <person name="Shenoy N."/>
            <person name="Sisk P."/>
            <person name="Stolte C."/>
            <person name="Sykes S."/>
            <person name="Thomson T."/>
            <person name="Walk T."/>
            <person name="White J."/>
            <person name="Yandava C."/>
            <person name="Burger G."/>
            <person name="Gray M.W."/>
            <person name="Holland P.W.H."/>
            <person name="King N."/>
            <person name="Lang F.B.F."/>
            <person name="Roger A.J."/>
            <person name="Ruiz-Trillo I."/>
            <person name="Lander E."/>
            <person name="Nusbaum C."/>
        </authorList>
    </citation>
    <scope>NUCLEOTIDE SEQUENCE [LARGE SCALE GENOMIC DNA]</scope>
    <source>
        <strain evidence="7 8">DAOM BR117</strain>
    </source>
</reference>
<comment type="similarity">
    <text evidence="2">Belongs to the NAD(P)-dependent epimerase/dehydratase family. GDP-mannose 4,6-dehydratase subfamily.</text>
</comment>
<evidence type="ECO:0000259" key="6">
    <source>
        <dbReference type="Pfam" id="PF16363"/>
    </source>
</evidence>
<dbReference type="NCBIfam" id="TIGR01472">
    <property type="entry name" value="gmd"/>
    <property type="match status" value="1"/>
</dbReference>